<proteinExistence type="predicted"/>
<dbReference type="RefSeq" id="WP_147296920.1">
    <property type="nucleotide sequence ID" value="NZ_UFVO01000004.1"/>
</dbReference>
<comment type="subcellular location">
    <subcellularLocation>
        <location evidence="1">Target cell</location>
        <location evidence="1">Target cell cytoplasm</location>
    </subcellularLocation>
</comment>
<dbReference type="Pfam" id="PF04829">
    <property type="entry name" value="PT-VENN"/>
    <property type="match status" value="1"/>
</dbReference>
<dbReference type="Proteomes" id="UP000254029">
    <property type="component" value="Unassembled WGS sequence"/>
</dbReference>
<evidence type="ECO:0000256" key="2">
    <source>
        <dbReference type="ARBA" id="ARBA00022656"/>
    </source>
</evidence>
<name>A0AAX2M601_CHRVL</name>
<evidence type="ECO:0000256" key="1">
    <source>
        <dbReference type="ARBA" id="ARBA00004219"/>
    </source>
</evidence>
<dbReference type="GO" id="GO:0090729">
    <property type="term" value="F:toxin activity"/>
    <property type="evidence" value="ECO:0007669"/>
    <property type="project" value="UniProtKB-KW"/>
</dbReference>
<keyword evidence="2" id="KW-0800">Toxin</keyword>
<dbReference type="AlphaFoldDB" id="A0AAX2M601"/>
<reference evidence="6 7" key="1">
    <citation type="submission" date="2018-06" db="EMBL/GenBank/DDBJ databases">
        <authorList>
            <consortium name="Pathogen Informatics"/>
            <person name="Doyle S."/>
        </authorList>
    </citation>
    <scope>NUCLEOTIDE SEQUENCE [LARGE SCALE GENOMIC DNA]</scope>
    <source>
        <strain evidence="6 7">NCTC8684</strain>
    </source>
</reference>
<keyword evidence="4" id="KW-0843">Virulence</keyword>
<gene>
    <name evidence="6" type="ORF">NCTC8684_00602</name>
</gene>
<sequence length="146" mass="14993">MQQRQANVMAHALLGATLAQLKGESAAAGAAGGATAPIVAELLLTQLYPGKKVEDLNESQKQTISALTTMAGSLAGSLAGGDSAGALTGAQTAKNEVENNYLKPAQIKQKADELAQAKTPEQKAAIEARFDKIEALLHKSSPAAAW</sequence>
<evidence type="ECO:0000313" key="7">
    <source>
        <dbReference type="Proteomes" id="UP000254029"/>
    </source>
</evidence>
<feature type="domain" description="VENN motif-containing" evidence="5">
    <location>
        <begin position="53"/>
        <end position="103"/>
    </location>
</feature>
<evidence type="ECO:0000259" key="5">
    <source>
        <dbReference type="Pfam" id="PF04829"/>
    </source>
</evidence>
<accession>A0AAX2M601</accession>
<organism evidence="6 7">
    <name type="scientific">Chromobacterium violaceum</name>
    <dbReference type="NCBI Taxonomy" id="536"/>
    <lineage>
        <taxon>Bacteria</taxon>
        <taxon>Pseudomonadati</taxon>
        <taxon>Pseudomonadota</taxon>
        <taxon>Betaproteobacteria</taxon>
        <taxon>Neisseriales</taxon>
        <taxon>Chromobacteriaceae</taxon>
        <taxon>Chromobacterium</taxon>
    </lineage>
</organism>
<evidence type="ECO:0000313" key="6">
    <source>
        <dbReference type="EMBL" id="SUX31554.1"/>
    </source>
</evidence>
<keyword evidence="3" id="KW-1266">Target cell cytoplasm</keyword>
<comment type="caution">
    <text evidence="6">The sequence shown here is derived from an EMBL/GenBank/DDBJ whole genome shotgun (WGS) entry which is preliminary data.</text>
</comment>
<evidence type="ECO:0000256" key="3">
    <source>
        <dbReference type="ARBA" id="ARBA00022913"/>
    </source>
</evidence>
<dbReference type="InterPro" id="IPR006914">
    <property type="entry name" value="VENN_dom"/>
</dbReference>
<protein>
    <submittedName>
        <fullName evidence="6">Possible hemagglutinin (DUF638)</fullName>
    </submittedName>
</protein>
<dbReference type="EMBL" id="UIGR01000001">
    <property type="protein sequence ID" value="SUX31554.1"/>
    <property type="molecule type" value="Genomic_DNA"/>
</dbReference>
<evidence type="ECO:0000256" key="4">
    <source>
        <dbReference type="ARBA" id="ARBA00023026"/>
    </source>
</evidence>